<reference evidence="2" key="1">
    <citation type="submission" date="2016-10" db="EMBL/GenBank/DDBJ databases">
        <authorList>
            <person name="Varghese N."/>
            <person name="Submissions S."/>
        </authorList>
    </citation>
    <scope>NUCLEOTIDE SEQUENCE [LARGE SCALE GENOMIC DNA]</scope>
    <source>
        <strain evidence="2">DSM 3384</strain>
    </source>
</reference>
<accession>A0A1H2G8J7</accession>
<dbReference type="EMBL" id="FNLL01000005">
    <property type="protein sequence ID" value="SDU15810.1"/>
    <property type="molecule type" value="Genomic_DNA"/>
</dbReference>
<dbReference type="Gene3D" id="3.50.50.60">
    <property type="entry name" value="FAD/NAD(P)-binding domain"/>
    <property type="match status" value="1"/>
</dbReference>
<dbReference type="InterPro" id="IPR050407">
    <property type="entry name" value="Geranylgeranyl_reductase"/>
</dbReference>
<dbReference type="PANTHER" id="PTHR42685:SF22">
    <property type="entry name" value="CONDITIONED MEDIUM FACTOR RECEPTOR 1"/>
    <property type="match status" value="1"/>
</dbReference>
<evidence type="ECO:0000313" key="1">
    <source>
        <dbReference type="EMBL" id="SDU15810.1"/>
    </source>
</evidence>
<evidence type="ECO:0000313" key="2">
    <source>
        <dbReference type="Proteomes" id="UP000199608"/>
    </source>
</evidence>
<dbReference type="Proteomes" id="UP000199608">
    <property type="component" value="Unassembled WGS sequence"/>
</dbReference>
<proteinExistence type="predicted"/>
<name>A0A1H2G8J7_9BACT</name>
<dbReference type="RefSeq" id="WP_092233172.1">
    <property type="nucleotide sequence ID" value="NZ_FNLL01000005.1"/>
</dbReference>
<protein>
    <submittedName>
        <fullName evidence="1">Dehydrogenase (Flavoprotein)</fullName>
    </submittedName>
</protein>
<dbReference type="PANTHER" id="PTHR42685">
    <property type="entry name" value="GERANYLGERANYL DIPHOSPHATE REDUCTASE"/>
    <property type="match status" value="1"/>
</dbReference>
<keyword evidence="2" id="KW-1185">Reference proteome</keyword>
<dbReference type="InterPro" id="IPR036188">
    <property type="entry name" value="FAD/NAD-bd_sf"/>
</dbReference>
<dbReference type="AlphaFoldDB" id="A0A1H2G8J7"/>
<dbReference type="SUPFAM" id="SSF51905">
    <property type="entry name" value="FAD/NAD(P)-binding domain"/>
    <property type="match status" value="1"/>
</dbReference>
<gene>
    <name evidence="1" type="ORF">SAMN04487931_10557</name>
</gene>
<sequence length="681" mass="77073">MTNGKTGKPTILKDKSRVLVVGCGPAGSLFAIHLLREAKKTQTILSITLIDSRVVQEPFSNEWTLKGCNFCAGVISPRLYNALAKNGLKPPQKVVNTEFSHIWIHGLWKNFPLKVPSFQKVCSVFRGILPPDRELRGKGFDNFLLKKALEQGASVINGYVETIRYSCTRKPILIITPLSGKKFSIESDFVCIATGMNAPAKKKQRQSRFIRSYQTLNPSFVPPGVRPTLVFELKPGRAYLKKHMDKELYLIVSGSKKLHLDHIVLVPKQGYLTVALTGKSIDSASLPEDTARIIRQFLSLPHVRGILPHITPDNTPIACSCCPNMVISPSRSPFEDRISMVGDAMGARLYRDGLYSAFISAQRLAQTIIHTGVDKKSLEQENKEVIQWIRKDNRYGKVLFALIQAILKSDILSRILYQTFATEMKFKKMTQWPMGNVLWKIGSGGADYAHIFREFMRIPVFCSLLTGGVKTLRNILTELFFGLNWETYGRYPTVILKEKRNYIKQSISAPLAITLDTSPQMERMYTIKIRASSRAIFKELGKFGDADAKFLKLRFVDVKRISGLPNHIGSIIRYKLKILPVSMDVCLARCIPNKSLLYDPQELFTSHGKLLFDITPTNDGNNRLTIYTAFNFKKGHGMISRIFWKLFKHTFPDYAHDVVWNHAICCIKTLAERQTNSYESL</sequence>
<organism evidence="1 2">
    <name type="scientific">Desulfobacula phenolica</name>
    <dbReference type="NCBI Taxonomy" id="90732"/>
    <lineage>
        <taxon>Bacteria</taxon>
        <taxon>Pseudomonadati</taxon>
        <taxon>Thermodesulfobacteriota</taxon>
        <taxon>Desulfobacteria</taxon>
        <taxon>Desulfobacterales</taxon>
        <taxon>Desulfobacteraceae</taxon>
        <taxon>Desulfobacula</taxon>
    </lineage>
</organism>